<organism evidence="6 7">
    <name type="scientific">Aureimonas fodinaquatilis</name>
    <dbReference type="NCBI Taxonomy" id="2565783"/>
    <lineage>
        <taxon>Bacteria</taxon>
        <taxon>Pseudomonadati</taxon>
        <taxon>Pseudomonadota</taxon>
        <taxon>Alphaproteobacteria</taxon>
        <taxon>Hyphomicrobiales</taxon>
        <taxon>Aurantimonadaceae</taxon>
        <taxon>Aureimonas</taxon>
    </lineage>
</organism>
<dbReference type="SUPFAM" id="SSF53850">
    <property type="entry name" value="Periplasmic binding protein-like II"/>
    <property type="match status" value="1"/>
</dbReference>
<evidence type="ECO:0000313" key="6">
    <source>
        <dbReference type="EMBL" id="KAA0968208.1"/>
    </source>
</evidence>
<evidence type="ECO:0000256" key="1">
    <source>
        <dbReference type="ARBA" id="ARBA00004418"/>
    </source>
</evidence>
<comment type="similarity">
    <text evidence="2">Belongs to the bacterial solute-binding protein 5 family.</text>
</comment>
<dbReference type="Pfam" id="PF00496">
    <property type="entry name" value="SBP_bac_5"/>
    <property type="match status" value="1"/>
</dbReference>
<keyword evidence="7" id="KW-1185">Reference proteome</keyword>
<dbReference type="EMBL" id="VTWH01000006">
    <property type="protein sequence ID" value="KAA0968208.1"/>
    <property type="molecule type" value="Genomic_DNA"/>
</dbReference>
<dbReference type="GO" id="GO:1904680">
    <property type="term" value="F:peptide transmembrane transporter activity"/>
    <property type="evidence" value="ECO:0007669"/>
    <property type="project" value="TreeGrafter"/>
</dbReference>
<dbReference type="Gene3D" id="3.10.105.10">
    <property type="entry name" value="Dipeptide-binding Protein, Domain 3"/>
    <property type="match status" value="1"/>
</dbReference>
<dbReference type="InterPro" id="IPR000914">
    <property type="entry name" value="SBP_5_dom"/>
</dbReference>
<dbReference type="PANTHER" id="PTHR30290">
    <property type="entry name" value="PERIPLASMIC BINDING COMPONENT OF ABC TRANSPORTER"/>
    <property type="match status" value="1"/>
</dbReference>
<comment type="subcellular location">
    <subcellularLocation>
        <location evidence="1">Periplasm</location>
    </subcellularLocation>
</comment>
<dbReference type="GO" id="GO:0043190">
    <property type="term" value="C:ATP-binding cassette (ABC) transporter complex"/>
    <property type="evidence" value="ECO:0007669"/>
    <property type="project" value="InterPro"/>
</dbReference>
<accession>A0A5B0DP50</accession>
<dbReference type="Proteomes" id="UP000324738">
    <property type="component" value="Unassembled WGS sequence"/>
</dbReference>
<keyword evidence="3 4" id="KW-0732">Signal</keyword>
<dbReference type="CDD" id="cd08511">
    <property type="entry name" value="PBP2_NikA_DppA_OppA_like_5"/>
    <property type="match status" value="1"/>
</dbReference>
<dbReference type="AlphaFoldDB" id="A0A5B0DP50"/>
<comment type="caution">
    <text evidence="6">The sequence shown here is derived from an EMBL/GenBank/DDBJ whole genome shotgun (WGS) entry which is preliminary data.</text>
</comment>
<dbReference type="GO" id="GO:0015833">
    <property type="term" value="P:peptide transport"/>
    <property type="evidence" value="ECO:0007669"/>
    <property type="project" value="TreeGrafter"/>
</dbReference>
<sequence>MKRHSVYSYAWGAALALALAGPAAAADLRIGMQDDPDVLDPAQSRTFAGRLIYTSLCDKLVDISKDVQIVPQLATDWTLSDDGLTMVMNLVENATFHDGTPFNAEAVAFNIERGKTLPESVRKSELASVEKVEVTGPYQVTITLAKPDASLLSQFSDRAGMMVSPTAAKEAGANFGQKPVCSGPYKFVERIQQDRVVLEKFAEHRNADDYHFDKLTFLPLPDSTVRLANLRSGDLDFVERMAATDAGTVEADPNLKVLDVTSLGYIAIYMNVGNGERAKTPIGEDKRIRQAFSKAIDREALIQIVYDGKATAGNQPFPPNSIWYNSEFPVEERDVEGAKALLAEAGHERLEIELQHPNNPVVTQMMQVIQAMVAEAGFDVRLRATEFATLLSEQTAGNYQLSRMNWSGRPDPDGSIHQFVTCGAGLNDTRYCNEEVDSVLNEARTIIDFDQRKALYDQATATLIDEVPILYLAHESYVYGMKKGVEGFELYPDGMIRLNGVTLAD</sequence>
<gene>
    <name evidence="6" type="ORF">FPY71_17950</name>
</gene>
<feature type="domain" description="Solute-binding protein family 5" evidence="5">
    <location>
        <begin position="68"/>
        <end position="424"/>
    </location>
</feature>
<feature type="signal peptide" evidence="4">
    <location>
        <begin position="1"/>
        <end position="25"/>
    </location>
</feature>
<dbReference type="Gene3D" id="3.40.190.10">
    <property type="entry name" value="Periplasmic binding protein-like II"/>
    <property type="match status" value="1"/>
</dbReference>
<evidence type="ECO:0000256" key="2">
    <source>
        <dbReference type="ARBA" id="ARBA00005695"/>
    </source>
</evidence>
<evidence type="ECO:0000256" key="3">
    <source>
        <dbReference type="ARBA" id="ARBA00022729"/>
    </source>
</evidence>
<reference evidence="6 7" key="1">
    <citation type="submission" date="2019-08" db="EMBL/GenBank/DDBJ databases">
        <title>Aureimonas fodiniaquatilis sp. nov., isolated from a coal mine wastewater.</title>
        <authorList>
            <person name="Kim W."/>
        </authorList>
    </citation>
    <scope>NUCLEOTIDE SEQUENCE [LARGE SCALE GENOMIC DNA]</scope>
    <source>
        <strain evidence="6 7">CAU 1482</strain>
    </source>
</reference>
<dbReference type="GO" id="GO:0030288">
    <property type="term" value="C:outer membrane-bounded periplasmic space"/>
    <property type="evidence" value="ECO:0007669"/>
    <property type="project" value="UniProtKB-ARBA"/>
</dbReference>
<proteinExistence type="inferred from homology"/>
<dbReference type="InterPro" id="IPR039424">
    <property type="entry name" value="SBP_5"/>
</dbReference>
<evidence type="ECO:0000256" key="4">
    <source>
        <dbReference type="SAM" id="SignalP"/>
    </source>
</evidence>
<feature type="chain" id="PRO_5023131787" evidence="4">
    <location>
        <begin position="26"/>
        <end position="505"/>
    </location>
</feature>
<dbReference type="InterPro" id="IPR030678">
    <property type="entry name" value="Peptide/Ni-bd"/>
</dbReference>
<evidence type="ECO:0000313" key="7">
    <source>
        <dbReference type="Proteomes" id="UP000324738"/>
    </source>
</evidence>
<protein>
    <submittedName>
        <fullName evidence="6">ABC transporter substrate-binding protein</fullName>
    </submittedName>
</protein>
<dbReference type="PIRSF" id="PIRSF002741">
    <property type="entry name" value="MppA"/>
    <property type="match status" value="1"/>
</dbReference>
<dbReference type="RefSeq" id="WP_149301725.1">
    <property type="nucleotide sequence ID" value="NZ_VTWH01000006.1"/>
</dbReference>
<name>A0A5B0DP50_9HYPH</name>
<dbReference type="OrthoDB" id="8144963at2"/>
<dbReference type="Gene3D" id="3.90.76.10">
    <property type="entry name" value="Dipeptide-binding Protein, Domain 1"/>
    <property type="match status" value="1"/>
</dbReference>
<evidence type="ECO:0000259" key="5">
    <source>
        <dbReference type="Pfam" id="PF00496"/>
    </source>
</evidence>
<dbReference type="PANTHER" id="PTHR30290:SF38">
    <property type="entry name" value="D,D-DIPEPTIDE-BINDING PERIPLASMIC PROTEIN DDPA-RELATED"/>
    <property type="match status" value="1"/>
</dbReference>